<dbReference type="HOGENOM" id="CLU_545152_0_0_1"/>
<name>Q8SVA2_ENCCU</name>
<organism evidence="1 2">
    <name type="scientific">Encephalitozoon cuniculi (strain GB-M1)</name>
    <name type="common">Microsporidian parasite</name>
    <dbReference type="NCBI Taxonomy" id="284813"/>
    <lineage>
        <taxon>Eukaryota</taxon>
        <taxon>Fungi</taxon>
        <taxon>Fungi incertae sedis</taxon>
        <taxon>Microsporidia</taxon>
        <taxon>Unikaryonidae</taxon>
        <taxon>Encephalitozoon</taxon>
    </lineage>
</organism>
<sequence>MEEIKRYVEDRLGQHKIKIDVSSVVEELVLSNKINEFMPPSSIYSVVLMHLGKHDEMYKCILSGEYLFDIEVGLNDRESLYSSSELKEAVARVFGPRVRYVYVSTSGHRHFIGIKLSSKGYDPVASHNGPESTIPYFLLVDGLKTFKAGDFEWNEIVFGFKTTGDEHSKYVEVLEHVKRIRLPVQIIDDDAMHIGTSVTNVHECYLHCRSQENWPEDQDALDCAKTALYCLIYKKSKHRSAIGYNYVLLKYRGSYFKFQIMIRRDRNAEFRINSRISEVVGQQSDMFKKNTVSVKRFLDSHGYLPVYFDDRLVELICLMVGRGINSFGRFFNEFLRYQIRLEGCSFNLETLKVSENKNRRFEVVYQHDIVVIRMPPQKIVQRLNALKKAVLAQKLALFDEKFRLQTHKLLQPSFKDYDFVLSLSYRPGFVEVEDKTDPPFLFGVPSVEEFLVPSLRSKGYFFYSPRHSVLMVKVHEEFDPEELLYVLILKTGFRYFLRNF</sequence>
<dbReference type="OrthoDB" id="2187767at2759"/>
<dbReference type="KEGG" id="ecu:ECU06_0980"/>
<dbReference type="OMA" id="AKTAFYC"/>
<reference evidence="1 2" key="1">
    <citation type="journal article" date="2001" name="Nature">
        <title>Genome sequence and gene compaction of the eukaryote parasite Encephalitozoon cuniculi.</title>
        <authorList>
            <person name="Katinka M.D."/>
            <person name="Duprat S."/>
            <person name="Cornillot E."/>
            <person name="Metenier G."/>
            <person name="Thomarat F."/>
            <person name="Prensier G."/>
            <person name="Barbe V."/>
            <person name="Peyretaillade E."/>
            <person name="Brottier P."/>
            <person name="Wincker P."/>
            <person name="Delbac F."/>
            <person name="El Alaoui H."/>
            <person name="Peyret P."/>
            <person name="Saurin W."/>
            <person name="Gouy M."/>
            <person name="Weissenbach J."/>
            <person name="Vivares C.P."/>
        </authorList>
    </citation>
    <scope>NUCLEOTIDE SEQUENCE [LARGE SCALE GENOMIC DNA]</scope>
    <source>
        <strain evidence="1 2">GB-M1</strain>
    </source>
</reference>
<gene>
    <name evidence="1" type="ordered locus">ECU06_0980</name>
</gene>
<dbReference type="RefSeq" id="NP_585854.1">
    <property type="nucleotide sequence ID" value="NM_001041476.1"/>
</dbReference>
<accession>Q8SVA2</accession>
<dbReference type="VEuPathDB" id="MicrosporidiaDB:ECU06_0980"/>
<dbReference type="Proteomes" id="UP000000819">
    <property type="component" value="Chromosome VI"/>
</dbReference>
<dbReference type="EMBL" id="AL590446">
    <property type="protein sequence ID" value="CAD25458.1"/>
    <property type="molecule type" value="Genomic_DNA"/>
</dbReference>
<evidence type="ECO:0000313" key="2">
    <source>
        <dbReference type="Proteomes" id="UP000000819"/>
    </source>
</evidence>
<evidence type="ECO:0000313" key="1">
    <source>
        <dbReference type="EMBL" id="CAD25458.1"/>
    </source>
</evidence>
<protein>
    <submittedName>
        <fullName evidence="1">Uncharacterized protein</fullName>
    </submittedName>
</protein>
<dbReference type="AlphaFoldDB" id="Q8SVA2"/>
<dbReference type="InParanoid" id="Q8SVA2"/>
<reference evidence="1 2" key="2">
    <citation type="journal article" date="2009" name="BMC Genomics">
        <title>Identification of transcriptional signals in Encephalitozoon cuniculi widespread among Microsporidia phylum: support for accurate structural genome annotation.</title>
        <authorList>
            <person name="Peyretaillade E."/>
            <person name="Goncalves O."/>
            <person name="Terrat S."/>
            <person name="Dugat-Bony E."/>
            <person name="Wincker P."/>
            <person name="Cornman R.S."/>
            <person name="Evans J.D."/>
            <person name="Delbac F."/>
            <person name="Peyret P."/>
        </authorList>
    </citation>
    <scope>NUCLEOTIDE SEQUENCE [LARGE SCALE GENOMIC DNA]</scope>
    <source>
        <strain evidence="1 2">GB-M1</strain>
    </source>
</reference>
<keyword evidence="2" id="KW-1185">Reference proteome</keyword>
<proteinExistence type="predicted"/>
<dbReference type="GeneID" id="859279"/>